<name>A0AAW4PXP5_9EURY</name>
<dbReference type="EMBL" id="RKLR01000010">
    <property type="protein sequence ID" value="MBX0325108.1"/>
    <property type="molecule type" value="Genomic_DNA"/>
</dbReference>
<dbReference type="RefSeq" id="WP_220619973.1">
    <property type="nucleotide sequence ID" value="NZ_RKLR01000010.1"/>
</dbReference>
<dbReference type="Proteomes" id="UP001430377">
    <property type="component" value="Unassembled WGS sequence"/>
</dbReference>
<comment type="caution">
    <text evidence="1">The sequence shown here is derived from an EMBL/GenBank/DDBJ whole genome shotgun (WGS) entry which is preliminary data.</text>
</comment>
<evidence type="ECO:0008006" key="3">
    <source>
        <dbReference type="Google" id="ProtNLM"/>
    </source>
</evidence>
<gene>
    <name evidence="1" type="ORF">EGH21_18935</name>
</gene>
<evidence type="ECO:0000313" key="1">
    <source>
        <dbReference type="EMBL" id="MBX0325108.1"/>
    </source>
</evidence>
<protein>
    <recommendedName>
        <fullName evidence="3">NurA domain-containing protein</fullName>
    </recommendedName>
</protein>
<reference evidence="1 2" key="1">
    <citation type="submission" date="2021-06" db="EMBL/GenBank/DDBJ databases">
        <title>Halomicroarcula sp. a new haloarchaeum isolated from saline soil.</title>
        <authorList>
            <person name="Duran-Viseras A."/>
            <person name="Sanchez-Porro C."/>
            <person name="Ventosa A."/>
        </authorList>
    </citation>
    <scope>NUCLEOTIDE SEQUENCE [LARGE SCALE GENOMIC DNA]</scope>
    <source>
        <strain evidence="1 2">F13</strain>
    </source>
</reference>
<sequence>MTHFNREHHVIEAAFEELASRVAQSTRTAPTADAVWECIDEAGSDALVSLVGESPTIRTLSHNAFADIDPVRPAYGLDAGSTGGIQLQSGHRVCRCRSMFGVLGEKRDVWADQTLLHSAIDPYPGTEQYYSSRITSRGYGDARTRSHVVALPSPTDGRETDELVTLLQFLAEALHLQACVHQLDGPLYLDGALLPLGLASRLQFSSDTATRDSPWLELARVVLATFATAIAVHLEHGHRVFAVAKTQETNALVGTLNERITAGKTEVSAVRPTSAADAVLPWQTDRQFISQLLAEQVSDTAPETTWTYTPWLAQPTLPAPHADHRRHPLAEVALSYVPQELLSRAYFFVRIPNQNGLYRIEAPLPTIQTVTQGERERLQRLVMREMAQTKGTAQPVARADEKVRLGYAAREEVQETVERVFDAAGITTQRVPAHNRDIRWQH</sequence>
<evidence type="ECO:0000313" key="2">
    <source>
        <dbReference type="Proteomes" id="UP001430377"/>
    </source>
</evidence>
<accession>A0AAW4PXP5</accession>
<dbReference type="AlphaFoldDB" id="A0AAW4PXP5"/>
<keyword evidence="2" id="KW-1185">Reference proteome</keyword>
<organism evidence="1 2">
    <name type="scientific">Haloarcula rubra</name>
    <dbReference type="NCBI Taxonomy" id="2487747"/>
    <lineage>
        <taxon>Archaea</taxon>
        <taxon>Methanobacteriati</taxon>
        <taxon>Methanobacteriota</taxon>
        <taxon>Stenosarchaea group</taxon>
        <taxon>Halobacteria</taxon>
        <taxon>Halobacteriales</taxon>
        <taxon>Haloarculaceae</taxon>
        <taxon>Haloarcula</taxon>
    </lineage>
</organism>
<proteinExistence type="predicted"/>